<protein>
    <submittedName>
        <fullName evidence="1">15726_t:CDS:1</fullName>
    </submittedName>
</protein>
<accession>A0ACA9NQB0</accession>
<name>A0ACA9NQB0_9GLOM</name>
<feature type="non-terminal residue" evidence="1">
    <location>
        <position position="438"/>
    </location>
</feature>
<keyword evidence="2" id="KW-1185">Reference proteome</keyword>
<gene>
    <name evidence="1" type="ORF">DHETER_LOCUS10166</name>
</gene>
<proteinExistence type="predicted"/>
<evidence type="ECO:0000313" key="1">
    <source>
        <dbReference type="EMBL" id="CAG8670535.1"/>
    </source>
</evidence>
<reference evidence="1" key="1">
    <citation type="submission" date="2021-06" db="EMBL/GenBank/DDBJ databases">
        <authorList>
            <person name="Kallberg Y."/>
            <person name="Tangrot J."/>
            <person name="Rosling A."/>
        </authorList>
    </citation>
    <scope>NUCLEOTIDE SEQUENCE</scope>
    <source>
        <strain evidence="1">IL203A</strain>
    </source>
</reference>
<feature type="non-terminal residue" evidence="1">
    <location>
        <position position="1"/>
    </location>
</feature>
<dbReference type="EMBL" id="CAJVPU010019226">
    <property type="protein sequence ID" value="CAG8670535.1"/>
    <property type="molecule type" value="Genomic_DNA"/>
</dbReference>
<evidence type="ECO:0000313" key="2">
    <source>
        <dbReference type="Proteomes" id="UP000789702"/>
    </source>
</evidence>
<dbReference type="Proteomes" id="UP000789702">
    <property type="component" value="Unassembled WGS sequence"/>
</dbReference>
<comment type="caution">
    <text evidence="1">The sequence shown here is derived from an EMBL/GenBank/DDBJ whole genome shotgun (WGS) entry which is preliminary data.</text>
</comment>
<organism evidence="1 2">
    <name type="scientific">Dentiscutata heterogama</name>
    <dbReference type="NCBI Taxonomy" id="1316150"/>
    <lineage>
        <taxon>Eukaryota</taxon>
        <taxon>Fungi</taxon>
        <taxon>Fungi incertae sedis</taxon>
        <taxon>Mucoromycota</taxon>
        <taxon>Glomeromycotina</taxon>
        <taxon>Glomeromycetes</taxon>
        <taxon>Diversisporales</taxon>
        <taxon>Gigasporaceae</taxon>
        <taxon>Dentiscutata</taxon>
    </lineage>
</organism>
<sequence>WAENKELHLKILQVNNQDWNELIKQCEYGFTFADSRIQLARSKAFSIDITKIDPRPYDRSEQTEYKNEKTEGNSSEKNSTDTNFKVTGDAGVDKFVKIQTEVDHKSEYSTSKASNISKMKPTIVGGEDAEHWQIIYYDIRPIFELLSDDLKNKVLKAFGKRILKSGITTHGINSQGPTIIIERDSEFEDLTSNPVHECQIFALIMQQDDNHRYYLRVHYIDEHTPAFVVHCDTGKKNKNKSEHEIQIGWIIVGYSKTFEDCMIECEALENDLSFTKKLMCITECPDDGPSKHNLYKSKVVTSIHFSSESSACLLVHNLDKENNVNDDNYIKTKILFGYINKDSLERLNKKIIAVNIKPNKPQTWESLLGGDENFISSDGKRKNFIYPLFMNVTNDCRLTNTTTPNNNCSQHGLALLQFPNMRFTLNWTIWTATLPIHG</sequence>